<gene>
    <name evidence="12" type="ORF">HAND00432_LOCUS8734</name>
</gene>
<keyword evidence="5 9" id="KW-0472">Membrane</keyword>
<dbReference type="InterPro" id="IPR003915">
    <property type="entry name" value="PKD_2"/>
</dbReference>
<dbReference type="PANTHER" id="PTHR10877:SF183">
    <property type="entry name" value="AT14535P-RELATED"/>
    <property type="match status" value="1"/>
</dbReference>
<dbReference type="InterPro" id="IPR046791">
    <property type="entry name" value="Polycystin_dom"/>
</dbReference>
<feature type="transmembrane region" description="Helical" evidence="9">
    <location>
        <begin position="356"/>
        <end position="377"/>
    </location>
</feature>
<evidence type="ECO:0000259" key="11">
    <source>
        <dbReference type="Pfam" id="PF20519"/>
    </source>
</evidence>
<feature type="transmembrane region" description="Helical" evidence="9">
    <location>
        <begin position="318"/>
        <end position="336"/>
    </location>
</feature>
<comment type="subcellular location">
    <subcellularLocation>
        <location evidence="1">Membrane</location>
        <topology evidence="1">Multi-pass membrane protein</topology>
    </subcellularLocation>
</comment>
<evidence type="ECO:0000313" key="12">
    <source>
        <dbReference type="EMBL" id="CAD8954197.1"/>
    </source>
</evidence>
<dbReference type="InterPro" id="IPR013122">
    <property type="entry name" value="PKD1_2_channel"/>
</dbReference>
<feature type="transmembrane region" description="Helical" evidence="9">
    <location>
        <begin position="42"/>
        <end position="60"/>
    </location>
</feature>
<feature type="transmembrane region" description="Helical" evidence="9">
    <location>
        <begin position="439"/>
        <end position="465"/>
    </location>
</feature>
<comment type="similarity">
    <text evidence="2">Belongs to the polycystin family.</text>
</comment>
<dbReference type="Pfam" id="PF20519">
    <property type="entry name" value="Polycystin_dom"/>
    <property type="match status" value="2"/>
</dbReference>
<feature type="transmembrane region" description="Helical" evidence="9">
    <location>
        <begin position="504"/>
        <end position="530"/>
    </location>
</feature>
<evidence type="ECO:0000256" key="1">
    <source>
        <dbReference type="ARBA" id="ARBA00004141"/>
    </source>
</evidence>
<evidence type="ECO:0000256" key="7">
    <source>
        <dbReference type="PIRSR" id="PIRSR603915-2"/>
    </source>
</evidence>
<evidence type="ECO:0000256" key="2">
    <source>
        <dbReference type="ARBA" id="ARBA00007200"/>
    </source>
</evidence>
<keyword evidence="4 9" id="KW-1133">Transmembrane helix</keyword>
<sequence length="676" mass="75778">MADKPAEVGVKTQKVSATARAKALKLSSLTEHVKNARLGRELLAYCLFLILFSVVTVVPVDDPNYEGLQFAMRDLLLESDHSSFNSNASFTGPKFAAVASVNDYYKWLRGPFLHAVYMQDWYTGSPWSVGDQGMMAGNNLIVGTVNIRQKRVVRASCQMPVQFLQATSISDCVADYSGGVEDKEAYGPFYTEPEWAGAFTHNSAWPGWAGSIRSYNGGGYALEFPAASCTMPSATAGAAGESVACLTVADGMVRDLQMTGWIDYRTRSVLTEVFVYNPSLNHFVMVQAVLEMPSTGGVHAHTNVRTARLLRYASTEDLALLGLEIAMLLLIVFDIMEKAVYYYTYGATITDNGWDVYDACFHLLFMIMMVMRLNTVLKFEGLTFDPTVRIYYDFADVMYWDSVADGMSAALAWLLWFRFFKYLYHLSWAKQVIETLHKATMPLIGLVLAGLVLLLAFAHTGLVAFGTQIHDLRTFGVSLVSCFRFIFSGMQYEEFRQAGSFLGPLFYILFKVWMVLIYVRFFVAVILDAYRDAMKEQRNRWELSFPPVQALAKDISTWWEERNNRRAARRRLRGEGGADEGESKEPVTLSGASMPQVQAQMKAEMVGLSELDAKEMYEVLRERVAAMQTHVDMRISNIEKIFVTTVAPLVETLDILVRQHTENAALATVRQVAKKG</sequence>
<dbReference type="Pfam" id="PF08016">
    <property type="entry name" value="PKD_channel"/>
    <property type="match status" value="1"/>
</dbReference>
<evidence type="ECO:0000259" key="10">
    <source>
        <dbReference type="Pfam" id="PF08016"/>
    </source>
</evidence>
<accession>A0A7S1GXJ3</accession>
<keyword evidence="6" id="KW-0325">Glycoprotein</keyword>
<evidence type="ECO:0008006" key="13">
    <source>
        <dbReference type="Google" id="ProtNLM"/>
    </source>
</evidence>
<keyword evidence="3 9" id="KW-0812">Transmembrane</keyword>
<organism evidence="12">
    <name type="scientific">Hemiselmis andersenii</name>
    <name type="common">Cryptophyte alga</name>
    <dbReference type="NCBI Taxonomy" id="464988"/>
    <lineage>
        <taxon>Eukaryota</taxon>
        <taxon>Cryptophyceae</taxon>
        <taxon>Cryptomonadales</taxon>
        <taxon>Hemiselmidaceae</taxon>
        <taxon>Hemiselmis</taxon>
    </lineage>
</organism>
<dbReference type="Gene3D" id="1.10.287.70">
    <property type="match status" value="1"/>
</dbReference>
<feature type="disulfide bond" evidence="7">
    <location>
        <begin position="157"/>
        <end position="172"/>
    </location>
</feature>
<feature type="domain" description="Polycystin" evidence="11">
    <location>
        <begin position="253"/>
        <end position="310"/>
    </location>
</feature>
<evidence type="ECO:0000256" key="5">
    <source>
        <dbReference type="ARBA" id="ARBA00023136"/>
    </source>
</evidence>
<feature type="region of interest" description="Disordered" evidence="8">
    <location>
        <begin position="570"/>
        <end position="591"/>
    </location>
</feature>
<dbReference type="GO" id="GO:0016020">
    <property type="term" value="C:membrane"/>
    <property type="evidence" value="ECO:0007669"/>
    <property type="project" value="UniProtKB-SubCell"/>
</dbReference>
<feature type="domain" description="Polycystin" evidence="11">
    <location>
        <begin position="95"/>
        <end position="227"/>
    </location>
</feature>
<dbReference type="AlphaFoldDB" id="A0A7S1GXJ3"/>
<dbReference type="GO" id="GO:0005509">
    <property type="term" value="F:calcium ion binding"/>
    <property type="evidence" value="ECO:0007669"/>
    <property type="project" value="InterPro"/>
</dbReference>
<evidence type="ECO:0000256" key="6">
    <source>
        <dbReference type="ARBA" id="ARBA00023180"/>
    </source>
</evidence>
<evidence type="ECO:0000256" key="9">
    <source>
        <dbReference type="SAM" id="Phobius"/>
    </source>
</evidence>
<dbReference type="EMBL" id="HBFX01014560">
    <property type="protein sequence ID" value="CAD8954197.1"/>
    <property type="molecule type" value="Transcribed_RNA"/>
</dbReference>
<dbReference type="PRINTS" id="PR01433">
    <property type="entry name" value="POLYCYSTIN2"/>
</dbReference>
<feature type="compositionally biased region" description="Basic and acidic residues" evidence="8">
    <location>
        <begin position="573"/>
        <end position="585"/>
    </location>
</feature>
<feature type="domain" description="Polycystin cation channel PKD1/PKD2" evidence="10">
    <location>
        <begin position="312"/>
        <end position="531"/>
    </location>
</feature>
<feature type="transmembrane region" description="Helical" evidence="9">
    <location>
        <begin position="398"/>
        <end position="419"/>
    </location>
</feature>
<reference evidence="12" key="1">
    <citation type="submission" date="2021-01" db="EMBL/GenBank/DDBJ databases">
        <authorList>
            <person name="Corre E."/>
            <person name="Pelletier E."/>
            <person name="Niang G."/>
            <person name="Scheremetjew M."/>
            <person name="Finn R."/>
            <person name="Kale V."/>
            <person name="Holt S."/>
            <person name="Cochrane G."/>
            <person name="Meng A."/>
            <person name="Brown T."/>
            <person name="Cohen L."/>
        </authorList>
    </citation>
    <scope>NUCLEOTIDE SEQUENCE</scope>
    <source>
        <strain evidence="12">CCMP644</strain>
    </source>
</reference>
<evidence type="ECO:0000256" key="3">
    <source>
        <dbReference type="ARBA" id="ARBA00022692"/>
    </source>
</evidence>
<evidence type="ECO:0000256" key="8">
    <source>
        <dbReference type="SAM" id="MobiDB-lite"/>
    </source>
</evidence>
<dbReference type="PANTHER" id="PTHR10877">
    <property type="entry name" value="POLYCYSTIN FAMILY MEMBER"/>
    <property type="match status" value="1"/>
</dbReference>
<evidence type="ECO:0000256" key="4">
    <source>
        <dbReference type="ARBA" id="ARBA00022989"/>
    </source>
</evidence>
<protein>
    <recommendedName>
        <fullName evidence="13">Polycystin cation channel PKD1/PKD2 domain-containing protein</fullName>
    </recommendedName>
</protein>
<proteinExistence type="inferred from homology"/>
<dbReference type="InterPro" id="IPR051223">
    <property type="entry name" value="Polycystin"/>
</dbReference>
<name>A0A7S1GXJ3_HEMAN</name>